<keyword evidence="12" id="KW-1185">Reference proteome</keyword>
<sequence length="315" mass="34023">MRIVFAGTPEFAVPVLQMLLNSGHEICAIYTQPDRPAGRGRHTRPGPVKLLAQQHGIEVMQPVSLRDSEEQARFCALKPDLLVVVAYGLILPKCILDAPLRGSVNVHASLLPRWRGAAPIQRSIMAGDAETGVTIMSMVSKLDAGPMLHRLSCPILPELSAAELHDRLSVLGAEALKQCLEQIGLPGLHAIEQDESLATYAGKLEKQEALLDWKRPAFELLRQVNALNPWPVAEAGFGEEKLRIWRAALAPAGVRAPDSALPGTVLEGRHVFDVATGNGVLRLLEVQLPGGKRLDAQAFLNAHDCSGMRLSGAVE</sequence>
<evidence type="ECO:0000313" key="11">
    <source>
        <dbReference type="EMBL" id="QFY44340.1"/>
    </source>
</evidence>
<dbReference type="Proteomes" id="UP000325755">
    <property type="component" value="Chromosome"/>
</dbReference>
<dbReference type="FunCoup" id="A0A5Q0BKN1">
    <property type="interactions" value="523"/>
</dbReference>
<comment type="catalytic activity">
    <reaction evidence="7 8">
        <text>L-methionyl-tRNA(fMet) + (6R)-10-formyltetrahydrofolate = N-formyl-L-methionyl-tRNA(fMet) + (6S)-5,6,7,8-tetrahydrofolate + H(+)</text>
        <dbReference type="Rhea" id="RHEA:24380"/>
        <dbReference type="Rhea" id="RHEA-COMP:9952"/>
        <dbReference type="Rhea" id="RHEA-COMP:9953"/>
        <dbReference type="ChEBI" id="CHEBI:15378"/>
        <dbReference type="ChEBI" id="CHEBI:57453"/>
        <dbReference type="ChEBI" id="CHEBI:78530"/>
        <dbReference type="ChEBI" id="CHEBI:78844"/>
        <dbReference type="ChEBI" id="CHEBI:195366"/>
        <dbReference type="EC" id="2.1.2.9"/>
    </reaction>
</comment>
<gene>
    <name evidence="8" type="primary">fmt</name>
    <name evidence="11" type="ORF">F6R98_18275</name>
</gene>
<dbReference type="InterPro" id="IPR036477">
    <property type="entry name" value="Formyl_transf_N_sf"/>
</dbReference>
<dbReference type="Pfam" id="PF00551">
    <property type="entry name" value="Formyl_trans_N"/>
    <property type="match status" value="1"/>
</dbReference>
<dbReference type="NCBIfam" id="TIGR00460">
    <property type="entry name" value="fmt"/>
    <property type="match status" value="1"/>
</dbReference>
<dbReference type="HAMAP" id="MF_00182">
    <property type="entry name" value="Formyl_trans"/>
    <property type="match status" value="1"/>
</dbReference>
<dbReference type="InterPro" id="IPR044135">
    <property type="entry name" value="Met-tRNA-FMT_C"/>
</dbReference>
<dbReference type="PANTHER" id="PTHR11138:SF5">
    <property type="entry name" value="METHIONYL-TRNA FORMYLTRANSFERASE, MITOCHONDRIAL"/>
    <property type="match status" value="1"/>
</dbReference>
<accession>A0A5Q0BKN1</accession>
<dbReference type="RefSeq" id="WP_153250305.1">
    <property type="nucleotide sequence ID" value="NZ_CP044205.1"/>
</dbReference>
<dbReference type="Gene3D" id="3.10.25.10">
    <property type="entry name" value="Formyl transferase, C-terminal domain"/>
    <property type="match status" value="1"/>
</dbReference>
<evidence type="ECO:0000259" key="9">
    <source>
        <dbReference type="Pfam" id="PF00551"/>
    </source>
</evidence>
<protein>
    <recommendedName>
        <fullName evidence="4 8">Methionyl-tRNA formyltransferase</fullName>
        <ecNumber evidence="3 8">2.1.2.9</ecNumber>
    </recommendedName>
</protein>
<reference evidence="11 12" key="1">
    <citation type="submission" date="2019-09" db="EMBL/GenBank/DDBJ databases">
        <title>Ecophysiology of the spiral-shaped methanotroph Methylospira mobilis as revealed by the complete genome sequence.</title>
        <authorList>
            <person name="Oshkin I.Y."/>
            <person name="Dedysh S.N."/>
            <person name="Miroshnikov K."/>
            <person name="Danilova O.V."/>
            <person name="Hakobyan A."/>
            <person name="Liesack W."/>
        </authorList>
    </citation>
    <scope>NUCLEOTIDE SEQUENCE [LARGE SCALE GENOMIC DNA]</scope>
    <source>
        <strain evidence="11 12">Shm1</strain>
    </source>
</reference>
<dbReference type="OrthoDB" id="9802815at2"/>
<dbReference type="InterPro" id="IPR011034">
    <property type="entry name" value="Formyl_transferase-like_C_sf"/>
</dbReference>
<dbReference type="CDD" id="cd08646">
    <property type="entry name" value="FMT_core_Met-tRNA-FMT_N"/>
    <property type="match status" value="1"/>
</dbReference>
<evidence type="ECO:0000259" key="10">
    <source>
        <dbReference type="Pfam" id="PF02911"/>
    </source>
</evidence>
<dbReference type="InterPro" id="IPR005793">
    <property type="entry name" value="Formyl_trans_C"/>
</dbReference>
<keyword evidence="6 8" id="KW-0648">Protein biosynthesis</keyword>
<evidence type="ECO:0000256" key="4">
    <source>
        <dbReference type="ARBA" id="ARBA00016014"/>
    </source>
</evidence>
<evidence type="ECO:0000313" key="12">
    <source>
        <dbReference type="Proteomes" id="UP000325755"/>
    </source>
</evidence>
<feature type="domain" description="Formyl transferase C-terminal" evidence="10">
    <location>
        <begin position="203"/>
        <end position="303"/>
    </location>
</feature>
<name>A0A5Q0BKN1_9GAMM</name>
<dbReference type="GO" id="GO:0004479">
    <property type="term" value="F:methionyl-tRNA formyltransferase activity"/>
    <property type="evidence" value="ECO:0007669"/>
    <property type="project" value="UniProtKB-UniRule"/>
</dbReference>
<dbReference type="KEGG" id="mmob:F6R98_18275"/>
<dbReference type="Gene3D" id="3.40.50.170">
    <property type="entry name" value="Formyl transferase, N-terminal domain"/>
    <property type="match status" value="1"/>
</dbReference>
<dbReference type="InterPro" id="IPR037022">
    <property type="entry name" value="Formyl_trans_C_sf"/>
</dbReference>
<evidence type="ECO:0000256" key="8">
    <source>
        <dbReference type="HAMAP-Rule" id="MF_00182"/>
    </source>
</evidence>
<dbReference type="SUPFAM" id="SSF50486">
    <property type="entry name" value="FMT C-terminal domain-like"/>
    <property type="match status" value="1"/>
</dbReference>
<keyword evidence="5 8" id="KW-0808">Transferase</keyword>
<dbReference type="EMBL" id="CP044205">
    <property type="protein sequence ID" value="QFY44340.1"/>
    <property type="molecule type" value="Genomic_DNA"/>
</dbReference>
<dbReference type="CDD" id="cd08704">
    <property type="entry name" value="Met_tRNA_FMT_C"/>
    <property type="match status" value="1"/>
</dbReference>
<dbReference type="EC" id="2.1.2.9" evidence="3 8"/>
<organism evidence="11 12">
    <name type="scientific">Candidatus Methylospira mobilis</name>
    <dbReference type="NCBI Taxonomy" id="1808979"/>
    <lineage>
        <taxon>Bacteria</taxon>
        <taxon>Pseudomonadati</taxon>
        <taxon>Pseudomonadota</taxon>
        <taxon>Gammaproteobacteria</taxon>
        <taxon>Methylococcales</taxon>
        <taxon>Methylococcaceae</taxon>
        <taxon>Candidatus Methylospira</taxon>
    </lineage>
</organism>
<dbReference type="Pfam" id="PF02911">
    <property type="entry name" value="Formyl_trans_C"/>
    <property type="match status" value="1"/>
</dbReference>
<feature type="binding site" evidence="8">
    <location>
        <begin position="109"/>
        <end position="112"/>
    </location>
    <ligand>
        <name>(6S)-5,6,7,8-tetrahydrofolate</name>
        <dbReference type="ChEBI" id="CHEBI:57453"/>
    </ligand>
</feature>
<evidence type="ECO:0000256" key="6">
    <source>
        <dbReference type="ARBA" id="ARBA00022917"/>
    </source>
</evidence>
<dbReference type="GO" id="GO:0005829">
    <property type="term" value="C:cytosol"/>
    <property type="evidence" value="ECO:0007669"/>
    <property type="project" value="TreeGrafter"/>
</dbReference>
<feature type="domain" description="Formyl transferase N-terminal" evidence="9">
    <location>
        <begin position="1"/>
        <end position="178"/>
    </location>
</feature>
<evidence type="ECO:0000256" key="5">
    <source>
        <dbReference type="ARBA" id="ARBA00022679"/>
    </source>
</evidence>
<dbReference type="InParanoid" id="A0A5Q0BKN1"/>
<dbReference type="InterPro" id="IPR041711">
    <property type="entry name" value="Met-tRNA-FMT_N"/>
</dbReference>
<dbReference type="AlphaFoldDB" id="A0A5Q0BKN1"/>
<dbReference type="InterPro" id="IPR002376">
    <property type="entry name" value="Formyl_transf_N"/>
</dbReference>
<evidence type="ECO:0000256" key="3">
    <source>
        <dbReference type="ARBA" id="ARBA00012261"/>
    </source>
</evidence>
<dbReference type="SUPFAM" id="SSF53328">
    <property type="entry name" value="Formyltransferase"/>
    <property type="match status" value="1"/>
</dbReference>
<comment type="function">
    <text evidence="1 8">Attaches a formyl group to the free amino group of methionyl-tRNA(fMet). The formyl group appears to play a dual role in the initiator identity of N-formylmethionyl-tRNA by promoting its recognition by IF2 and preventing the misappropriation of this tRNA by the elongation apparatus.</text>
</comment>
<evidence type="ECO:0000256" key="1">
    <source>
        <dbReference type="ARBA" id="ARBA00002606"/>
    </source>
</evidence>
<dbReference type="InterPro" id="IPR005794">
    <property type="entry name" value="Fmt"/>
</dbReference>
<dbReference type="PANTHER" id="PTHR11138">
    <property type="entry name" value="METHIONYL-TRNA FORMYLTRANSFERASE"/>
    <property type="match status" value="1"/>
</dbReference>
<evidence type="ECO:0000256" key="7">
    <source>
        <dbReference type="ARBA" id="ARBA00048558"/>
    </source>
</evidence>
<evidence type="ECO:0000256" key="2">
    <source>
        <dbReference type="ARBA" id="ARBA00010699"/>
    </source>
</evidence>
<proteinExistence type="inferred from homology"/>
<comment type="similarity">
    <text evidence="2 8">Belongs to the Fmt family.</text>
</comment>